<evidence type="ECO:0000256" key="11">
    <source>
        <dbReference type="ARBA" id="ARBA00023136"/>
    </source>
</evidence>
<evidence type="ECO:0000256" key="14">
    <source>
        <dbReference type="ARBA" id="ARBA00032370"/>
    </source>
</evidence>
<evidence type="ECO:0000256" key="13">
    <source>
        <dbReference type="ARBA" id="ARBA00023316"/>
    </source>
</evidence>
<dbReference type="GO" id="GO:0005886">
    <property type="term" value="C:plasma membrane"/>
    <property type="evidence" value="ECO:0007669"/>
    <property type="project" value="UniProtKB-SubCell"/>
</dbReference>
<feature type="transmembrane region" description="Helical" evidence="21">
    <location>
        <begin position="51"/>
        <end position="69"/>
    </location>
</feature>
<dbReference type="Pfam" id="PF01098">
    <property type="entry name" value="FTSW_RODA_SPOVE"/>
    <property type="match status" value="1"/>
</dbReference>
<evidence type="ECO:0000256" key="16">
    <source>
        <dbReference type="ARBA" id="ARBA00038053"/>
    </source>
</evidence>
<feature type="transmembrane region" description="Helical" evidence="21">
    <location>
        <begin position="340"/>
        <end position="361"/>
    </location>
</feature>
<feature type="transmembrane region" description="Helical" evidence="21">
    <location>
        <begin position="144"/>
        <end position="161"/>
    </location>
</feature>
<evidence type="ECO:0000256" key="9">
    <source>
        <dbReference type="ARBA" id="ARBA00022984"/>
    </source>
</evidence>
<dbReference type="EMBL" id="LCPF01000002">
    <property type="protein sequence ID" value="KKU91305.1"/>
    <property type="molecule type" value="Genomic_DNA"/>
</dbReference>
<keyword evidence="9" id="KW-0573">Peptidoglycan synthesis</keyword>
<keyword evidence="4" id="KW-0132">Cell division</keyword>
<comment type="subcellular location">
    <subcellularLocation>
        <location evidence="1">Cell membrane</location>
        <topology evidence="1">Multi-pass membrane protein</topology>
    </subcellularLocation>
</comment>
<keyword evidence="10 21" id="KW-1133">Transmembrane helix</keyword>
<evidence type="ECO:0000313" key="22">
    <source>
        <dbReference type="EMBL" id="KKU91305.1"/>
    </source>
</evidence>
<feature type="transmembrane region" description="Helical" evidence="21">
    <location>
        <begin position="312"/>
        <end position="334"/>
    </location>
</feature>
<protein>
    <recommendedName>
        <fullName evidence="17">Probable peptidoglycan glycosyltransferase FtsW</fullName>
        <ecNumber evidence="19">2.4.99.28</ecNumber>
    </recommendedName>
    <alternativeName>
        <fullName evidence="18">Cell division protein FtsW</fullName>
    </alternativeName>
    <alternativeName>
        <fullName evidence="15">Cell wall polymerase</fullName>
    </alternativeName>
    <alternativeName>
        <fullName evidence="14">Peptidoglycan polymerase</fullName>
    </alternativeName>
</protein>
<comment type="pathway">
    <text evidence="2">Cell wall biogenesis; peptidoglycan biosynthesis.</text>
</comment>
<dbReference type="InterPro" id="IPR001182">
    <property type="entry name" value="FtsW/RodA"/>
</dbReference>
<dbReference type="GO" id="GO:0071555">
    <property type="term" value="P:cell wall organization"/>
    <property type="evidence" value="ECO:0007669"/>
    <property type="project" value="UniProtKB-KW"/>
</dbReference>
<dbReference type="PROSITE" id="PS00428">
    <property type="entry name" value="FTSW_RODA_SPOVE"/>
    <property type="match status" value="1"/>
</dbReference>
<keyword evidence="12" id="KW-0131">Cell cycle</keyword>
<evidence type="ECO:0000256" key="5">
    <source>
        <dbReference type="ARBA" id="ARBA00022676"/>
    </source>
</evidence>
<dbReference type="InterPro" id="IPR013437">
    <property type="entry name" value="FtsW"/>
</dbReference>
<evidence type="ECO:0000256" key="1">
    <source>
        <dbReference type="ARBA" id="ARBA00004651"/>
    </source>
</evidence>
<accession>A0A0G1XAG3</accession>
<dbReference type="PANTHER" id="PTHR30474:SF2">
    <property type="entry name" value="PEPTIDOGLYCAN GLYCOSYLTRANSFERASE FTSW-RELATED"/>
    <property type="match status" value="1"/>
</dbReference>
<dbReference type="PATRIC" id="fig|1618660.3.peg.479"/>
<keyword evidence="6" id="KW-0808">Transferase</keyword>
<evidence type="ECO:0000256" key="6">
    <source>
        <dbReference type="ARBA" id="ARBA00022679"/>
    </source>
</evidence>
<feature type="transmembrane region" description="Helical" evidence="21">
    <location>
        <begin position="266"/>
        <end position="291"/>
    </location>
</feature>
<evidence type="ECO:0000256" key="4">
    <source>
        <dbReference type="ARBA" id="ARBA00022618"/>
    </source>
</evidence>
<dbReference type="InterPro" id="IPR018365">
    <property type="entry name" value="Cell_cycle_FtsW-rel_CS"/>
</dbReference>
<evidence type="ECO:0000313" key="23">
    <source>
        <dbReference type="Proteomes" id="UP000034956"/>
    </source>
</evidence>
<proteinExistence type="inferred from homology"/>
<evidence type="ECO:0000256" key="10">
    <source>
        <dbReference type="ARBA" id="ARBA00022989"/>
    </source>
</evidence>
<evidence type="ECO:0000256" key="3">
    <source>
        <dbReference type="ARBA" id="ARBA00022475"/>
    </source>
</evidence>
<evidence type="ECO:0000256" key="7">
    <source>
        <dbReference type="ARBA" id="ARBA00022692"/>
    </source>
</evidence>
<dbReference type="GO" id="GO:0009252">
    <property type="term" value="P:peptidoglycan biosynthetic process"/>
    <property type="evidence" value="ECO:0007669"/>
    <property type="project" value="UniProtKB-KW"/>
</dbReference>
<feature type="transmembrane region" description="Helical" evidence="21">
    <location>
        <begin position="189"/>
        <end position="209"/>
    </location>
</feature>
<keyword evidence="8" id="KW-0133">Cell shape</keyword>
<dbReference type="GO" id="GO:0008955">
    <property type="term" value="F:peptidoglycan glycosyltransferase activity"/>
    <property type="evidence" value="ECO:0007669"/>
    <property type="project" value="UniProtKB-EC"/>
</dbReference>
<keyword evidence="13" id="KW-0961">Cell wall biogenesis/degradation</keyword>
<organism evidence="22 23">
    <name type="scientific">Candidatus Jorgensenbacteria bacterium GW2011_GWA1_48_11</name>
    <dbReference type="NCBI Taxonomy" id="1618660"/>
    <lineage>
        <taxon>Bacteria</taxon>
        <taxon>Candidatus Joergenseniibacteriota</taxon>
    </lineage>
</organism>
<feature type="transmembrane region" description="Helical" evidence="21">
    <location>
        <begin position="12"/>
        <end position="31"/>
    </location>
</feature>
<dbReference type="AlphaFoldDB" id="A0A0G1XAG3"/>
<feature type="transmembrane region" description="Helical" evidence="21">
    <location>
        <begin position="115"/>
        <end position="132"/>
    </location>
</feature>
<gene>
    <name evidence="22" type="ORF">UY23_C0002G0044</name>
</gene>
<comment type="similarity">
    <text evidence="16">Belongs to the SEDS family. FtsW subfamily.</text>
</comment>
<evidence type="ECO:0000256" key="17">
    <source>
        <dbReference type="ARBA" id="ARBA00041185"/>
    </source>
</evidence>
<dbReference type="EC" id="2.4.99.28" evidence="19"/>
<dbReference type="Proteomes" id="UP000034956">
    <property type="component" value="Unassembled WGS sequence"/>
</dbReference>
<sequence length="366" mass="39735">MTGRFGKGPDYVFLGVLMILLIFGLVMLASASGDLAKAQFGDSYYYLRHQILTGLLLGLVGFLVGYIVNYRHWEKLAIWFLAASILILLLVFTPLGVKLYGSERWLDFNGISFQPGELVKLTFLIYLASWLSRKSQRSKSWSEGFLPFLFVFGLVAVLLILQPSTSTAVILGAASFVTYFTAGGRIKFLAAGGILFLIALILLIAVTPYRLQRVLSFLNPQTNQLGASYHINQALIAIGSGGLTGVGYGPSTTKLHYLPEPLSDSIFAVIGEELGFLGALFVILIFLAFIWRGLKIAKRAPDDFGRFMAAGFTALIGVQAFVNIGAISGLIPLTGVPLPFVSYGGTALAVFLTMGGIILNISRQRR</sequence>
<dbReference type="GO" id="GO:0008360">
    <property type="term" value="P:regulation of cell shape"/>
    <property type="evidence" value="ECO:0007669"/>
    <property type="project" value="UniProtKB-KW"/>
</dbReference>
<evidence type="ECO:0000256" key="20">
    <source>
        <dbReference type="ARBA" id="ARBA00049902"/>
    </source>
</evidence>
<evidence type="ECO:0000256" key="12">
    <source>
        <dbReference type="ARBA" id="ARBA00023306"/>
    </source>
</evidence>
<dbReference type="GO" id="GO:0051301">
    <property type="term" value="P:cell division"/>
    <property type="evidence" value="ECO:0007669"/>
    <property type="project" value="UniProtKB-KW"/>
</dbReference>
<dbReference type="NCBIfam" id="TIGR02614">
    <property type="entry name" value="ftsW"/>
    <property type="match status" value="1"/>
</dbReference>
<keyword evidence="3" id="KW-1003">Cell membrane</keyword>
<comment type="caution">
    <text evidence="22">The sequence shown here is derived from an EMBL/GenBank/DDBJ whole genome shotgun (WGS) entry which is preliminary data.</text>
</comment>
<reference evidence="22 23" key="1">
    <citation type="journal article" date="2015" name="Nature">
        <title>rRNA introns, odd ribosomes, and small enigmatic genomes across a large radiation of phyla.</title>
        <authorList>
            <person name="Brown C.T."/>
            <person name="Hug L.A."/>
            <person name="Thomas B.C."/>
            <person name="Sharon I."/>
            <person name="Castelle C.J."/>
            <person name="Singh A."/>
            <person name="Wilkins M.J."/>
            <person name="Williams K.H."/>
            <person name="Banfield J.F."/>
        </authorList>
    </citation>
    <scope>NUCLEOTIDE SEQUENCE [LARGE SCALE GENOMIC DNA]</scope>
</reference>
<evidence type="ECO:0000256" key="19">
    <source>
        <dbReference type="ARBA" id="ARBA00044770"/>
    </source>
</evidence>
<comment type="catalytic activity">
    <reaction evidence="20">
        <text>[GlcNAc-(1-&gt;4)-Mur2Ac(oyl-L-Ala-gamma-D-Glu-L-Lys-D-Ala-D-Ala)](n)-di-trans,octa-cis-undecaprenyl diphosphate + beta-D-GlcNAc-(1-&gt;4)-Mur2Ac(oyl-L-Ala-gamma-D-Glu-L-Lys-D-Ala-D-Ala)-di-trans,octa-cis-undecaprenyl diphosphate = [GlcNAc-(1-&gt;4)-Mur2Ac(oyl-L-Ala-gamma-D-Glu-L-Lys-D-Ala-D-Ala)](n+1)-di-trans,octa-cis-undecaprenyl diphosphate + di-trans,octa-cis-undecaprenyl diphosphate + H(+)</text>
        <dbReference type="Rhea" id="RHEA:23708"/>
        <dbReference type="Rhea" id="RHEA-COMP:9602"/>
        <dbReference type="Rhea" id="RHEA-COMP:9603"/>
        <dbReference type="ChEBI" id="CHEBI:15378"/>
        <dbReference type="ChEBI" id="CHEBI:58405"/>
        <dbReference type="ChEBI" id="CHEBI:60033"/>
        <dbReference type="ChEBI" id="CHEBI:78435"/>
        <dbReference type="EC" id="2.4.99.28"/>
    </reaction>
</comment>
<evidence type="ECO:0000256" key="2">
    <source>
        <dbReference type="ARBA" id="ARBA00004752"/>
    </source>
</evidence>
<dbReference type="GO" id="GO:0015648">
    <property type="term" value="F:lipid-linked peptidoglycan transporter activity"/>
    <property type="evidence" value="ECO:0007669"/>
    <property type="project" value="TreeGrafter"/>
</dbReference>
<evidence type="ECO:0000256" key="18">
    <source>
        <dbReference type="ARBA" id="ARBA00041418"/>
    </source>
</evidence>
<evidence type="ECO:0000256" key="21">
    <source>
        <dbReference type="SAM" id="Phobius"/>
    </source>
</evidence>
<keyword evidence="5" id="KW-0328">Glycosyltransferase</keyword>
<dbReference type="PANTHER" id="PTHR30474">
    <property type="entry name" value="CELL CYCLE PROTEIN"/>
    <property type="match status" value="1"/>
</dbReference>
<dbReference type="GO" id="GO:0032153">
    <property type="term" value="C:cell division site"/>
    <property type="evidence" value="ECO:0007669"/>
    <property type="project" value="TreeGrafter"/>
</dbReference>
<evidence type="ECO:0000256" key="15">
    <source>
        <dbReference type="ARBA" id="ARBA00033270"/>
    </source>
</evidence>
<keyword evidence="11 21" id="KW-0472">Membrane</keyword>
<name>A0A0G1XAG3_9BACT</name>
<keyword evidence="7 21" id="KW-0812">Transmembrane</keyword>
<feature type="transmembrane region" description="Helical" evidence="21">
    <location>
        <begin position="76"/>
        <end position="95"/>
    </location>
</feature>
<evidence type="ECO:0000256" key="8">
    <source>
        <dbReference type="ARBA" id="ARBA00022960"/>
    </source>
</evidence>